<evidence type="ECO:0000256" key="1">
    <source>
        <dbReference type="SAM" id="MobiDB-lite"/>
    </source>
</evidence>
<evidence type="ECO:0000313" key="3">
    <source>
        <dbReference type="Proteomes" id="UP001161438"/>
    </source>
</evidence>
<dbReference type="InterPro" id="IPR018847">
    <property type="entry name" value="Monopolin_cplx_su_Mam1"/>
</dbReference>
<dbReference type="RefSeq" id="XP_056081694.1">
    <property type="nucleotide sequence ID" value="XM_056221955.1"/>
</dbReference>
<dbReference type="Pfam" id="PF10434">
    <property type="entry name" value="MAM1"/>
    <property type="match status" value="1"/>
</dbReference>
<organism evidence="2 3">
    <name type="scientific">Saccharomyces mikatae IFO 1815</name>
    <dbReference type="NCBI Taxonomy" id="226126"/>
    <lineage>
        <taxon>Eukaryota</taxon>
        <taxon>Fungi</taxon>
        <taxon>Dikarya</taxon>
        <taxon>Ascomycota</taxon>
        <taxon>Saccharomycotina</taxon>
        <taxon>Saccharomycetes</taxon>
        <taxon>Saccharomycetales</taxon>
        <taxon>Saccharomycetaceae</taxon>
        <taxon>Saccharomyces</taxon>
    </lineage>
</organism>
<accession>A0AA35IX60</accession>
<keyword evidence="3" id="KW-1185">Reference proteome</keyword>
<name>A0AA35IX60_SACMI</name>
<dbReference type="Gene3D" id="6.10.250.3400">
    <property type="match status" value="1"/>
</dbReference>
<sequence length="311" mass="36526">MREKRYGKRTLSERNASYLKFPNKLEKYSRFLNKNISKIGLPSNLKKDNAEINLLQPVSNHRGGVKNPKGTATNNTPEQNKHMQDIQKNAYEEGGEKSLTRSNLKKLQEKIFDKELNNIFCDHCLCSTENRKDIKYSRLWFLFELEMSENWNENLRLSCYNKYVYSAIDKSWKMENILLKEQEKYYEYFPIEQLLIPNTIEYHSPWKGQENIGDLTVEIDSVIETNLQKERLLPESILIRRENEIGFSDFQLDARKILNDLSATSENPFNFSPSGKKNKAEEKTLEIVSEKKANKKILGALERKLHGDRDY</sequence>
<protein>
    <recommendedName>
        <fullName evidence="4">Mam1p</fullName>
    </recommendedName>
</protein>
<proteinExistence type="predicted"/>
<evidence type="ECO:0000313" key="2">
    <source>
        <dbReference type="EMBL" id="CAI4038579.1"/>
    </source>
</evidence>
<dbReference type="AlphaFoldDB" id="A0AA35IX60"/>
<dbReference type="GeneID" id="80917790"/>
<gene>
    <name evidence="2" type="primary">SMKI05G1900</name>
    <name evidence="2" type="ORF">SMKI_05G1900</name>
</gene>
<feature type="region of interest" description="Disordered" evidence="1">
    <location>
        <begin position="59"/>
        <end position="81"/>
    </location>
</feature>
<dbReference type="EMBL" id="OX365761">
    <property type="protein sequence ID" value="CAI4038579.1"/>
    <property type="molecule type" value="Genomic_DNA"/>
</dbReference>
<evidence type="ECO:0008006" key="4">
    <source>
        <dbReference type="Google" id="ProtNLM"/>
    </source>
</evidence>
<reference evidence="2" key="1">
    <citation type="submission" date="2022-10" db="EMBL/GenBank/DDBJ databases">
        <authorList>
            <person name="Byrne P K."/>
        </authorList>
    </citation>
    <scope>NUCLEOTIDE SEQUENCE</scope>
    <source>
        <strain evidence="2">IFO1815</strain>
    </source>
</reference>
<dbReference type="Proteomes" id="UP001161438">
    <property type="component" value="Chromosome 5"/>
</dbReference>